<accession>A0A1F7X4S9</accession>
<evidence type="ECO:0008006" key="4">
    <source>
        <dbReference type="Google" id="ProtNLM"/>
    </source>
</evidence>
<reference evidence="2 3" key="1">
    <citation type="journal article" date="2016" name="Nat. Commun.">
        <title>Thousands of microbial genomes shed light on interconnected biogeochemical processes in an aquifer system.</title>
        <authorList>
            <person name="Anantharaman K."/>
            <person name="Brown C.T."/>
            <person name="Hug L.A."/>
            <person name="Sharon I."/>
            <person name="Castelle C.J."/>
            <person name="Probst A.J."/>
            <person name="Thomas B.C."/>
            <person name="Singh A."/>
            <person name="Wilkins M.J."/>
            <person name="Karaoz U."/>
            <person name="Brodie E.L."/>
            <person name="Williams K.H."/>
            <person name="Hubbard S.S."/>
            <person name="Banfield J.F."/>
        </authorList>
    </citation>
    <scope>NUCLEOTIDE SEQUENCE [LARGE SCALE GENOMIC DNA]</scope>
</reference>
<dbReference type="EMBL" id="MGFQ01000024">
    <property type="protein sequence ID" value="OGM09305.1"/>
    <property type="molecule type" value="Genomic_DNA"/>
</dbReference>
<feature type="chain" id="PRO_5009533705" description="Lipoprotein" evidence="1">
    <location>
        <begin position="19"/>
        <end position="174"/>
    </location>
</feature>
<dbReference type="Proteomes" id="UP000176939">
    <property type="component" value="Unassembled WGS sequence"/>
</dbReference>
<evidence type="ECO:0000256" key="1">
    <source>
        <dbReference type="SAM" id="SignalP"/>
    </source>
</evidence>
<dbReference type="AlphaFoldDB" id="A0A1F7X4S9"/>
<organism evidence="2 3">
    <name type="scientific">Candidatus Woesebacteria bacterium RBG_13_36_22</name>
    <dbReference type="NCBI Taxonomy" id="1802478"/>
    <lineage>
        <taxon>Bacteria</taxon>
        <taxon>Candidatus Woeseibacteriota</taxon>
    </lineage>
</organism>
<evidence type="ECO:0000313" key="3">
    <source>
        <dbReference type="Proteomes" id="UP000176939"/>
    </source>
</evidence>
<sequence length="174" mass="19898">MKKIIMLILLLVFCVGCAHMTYEPPKVTMERSLQKQKHYELPSDPFAGTEPPKAIFLAKADGVNLPGNFYKVVPKEEGELICYTAKEHDKIVLRISYYKEVVPALVRLVNIQIDLNNAHVQLVIDEELAKELYKQFWMDTENKRLSDKRWDTLEKGGLWAIILGQLVALIATSL</sequence>
<protein>
    <recommendedName>
        <fullName evidence="4">Lipoprotein</fullName>
    </recommendedName>
</protein>
<gene>
    <name evidence="2" type="ORF">A2Z67_05180</name>
</gene>
<keyword evidence="1" id="KW-0732">Signal</keyword>
<comment type="caution">
    <text evidence="2">The sequence shown here is derived from an EMBL/GenBank/DDBJ whole genome shotgun (WGS) entry which is preliminary data.</text>
</comment>
<feature type="signal peptide" evidence="1">
    <location>
        <begin position="1"/>
        <end position="18"/>
    </location>
</feature>
<proteinExistence type="predicted"/>
<evidence type="ECO:0000313" key="2">
    <source>
        <dbReference type="EMBL" id="OGM09305.1"/>
    </source>
</evidence>
<name>A0A1F7X4S9_9BACT</name>